<comment type="similarity">
    <text evidence="4">Belongs to the sorting nexin family.</text>
</comment>
<feature type="region of interest" description="Disordered" evidence="12">
    <location>
        <begin position="1"/>
        <end position="49"/>
    </location>
</feature>
<dbReference type="InterPro" id="IPR015404">
    <property type="entry name" value="Vps5_C"/>
</dbReference>
<evidence type="ECO:0000313" key="14">
    <source>
        <dbReference type="EMBL" id="KAJ5082728.1"/>
    </source>
</evidence>
<dbReference type="GO" id="GO:0042147">
    <property type="term" value="P:retrograde transport, endosome to Golgi"/>
    <property type="evidence" value="ECO:0007669"/>
    <property type="project" value="TreeGrafter"/>
</dbReference>
<feature type="region of interest" description="Disordered" evidence="12">
    <location>
        <begin position="67"/>
        <end position="230"/>
    </location>
</feature>
<evidence type="ECO:0000256" key="1">
    <source>
        <dbReference type="ARBA" id="ARBA00004287"/>
    </source>
</evidence>
<dbReference type="GeneID" id="81363241"/>
<dbReference type="EMBL" id="JAPQKI010000011">
    <property type="protein sequence ID" value="KAJ5082728.1"/>
    <property type="molecule type" value="Genomic_DNA"/>
</dbReference>
<comment type="subcellular location">
    <subcellularLocation>
        <location evidence="2">Cytoplasm</location>
    </subcellularLocation>
    <subcellularLocation>
        <location evidence="3">Golgi apparatus</location>
    </subcellularLocation>
    <subcellularLocation>
        <location evidence="1">Membrane</location>
        <topology evidence="1">Peripheral membrane protein</topology>
        <orientation evidence="1">Cytoplasmic side</orientation>
    </subcellularLocation>
</comment>
<evidence type="ECO:0000256" key="8">
    <source>
        <dbReference type="ARBA" id="ARBA00022927"/>
    </source>
</evidence>
<dbReference type="InterPro" id="IPR036871">
    <property type="entry name" value="PX_dom_sf"/>
</dbReference>
<dbReference type="GO" id="GO:0005768">
    <property type="term" value="C:endosome"/>
    <property type="evidence" value="ECO:0007669"/>
    <property type="project" value="UniProtKB-ARBA"/>
</dbReference>
<evidence type="ECO:0000256" key="3">
    <source>
        <dbReference type="ARBA" id="ARBA00004555"/>
    </source>
</evidence>
<evidence type="ECO:0000256" key="11">
    <source>
        <dbReference type="SAM" id="Coils"/>
    </source>
</evidence>
<accession>A0A9W9EJ06</accession>
<evidence type="ECO:0000256" key="6">
    <source>
        <dbReference type="ARBA" id="ARBA00022490"/>
    </source>
</evidence>
<keyword evidence="10" id="KW-0472">Membrane</keyword>
<dbReference type="GO" id="GO:0015031">
    <property type="term" value="P:protein transport"/>
    <property type="evidence" value="ECO:0007669"/>
    <property type="project" value="UniProtKB-KW"/>
</dbReference>
<protein>
    <recommendedName>
        <fullName evidence="13">PX domain-containing protein</fullName>
    </recommendedName>
</protein>
<evidence type="ECO:0000256" key="9">
    <source>
        <dbReference type="ARBA" id="ARBA00023034"/>
    </source>
</evidence>
<dbReference type="SUPFAM" id="SSF64268">
    <property type="entry name" value="PX domain"/>
    <property type="match status" value="1"/>
</dbReference>
<dbReference type="InterPro" id="IPR027267">
    <property type="entry name" value="AH/BAR_dom_sf"/>
</dbReference>
<dbReference type="SUPFAM" id="SSF103657">
    <property type="entry name" value="BAR/IMD domain-like"/>
    <property type="match status" value="1"/>
</dbReference>
<keyword evidence="8" id="KW-0653">Protein transport</keyword>
<dbReference type="GO" id="GO:0005794">
    <property type="term" value="C:Golgi apparatus"/>
    <property type="evidence" value="ECO:0007669"/>
    <property type="project" value="UniProtKB-SubCell"/>
</dbReference>
<dbReference type="PANTHER" id="PTHR10555">
    <property type="entry name" value="SORTING NEXIN"/>
    <property type="match status" value="1"/>
</dbReference>
<keyword evidence="9" id="KW-0333">Golgi apparatus</keyword>
<keyword evidence="6" id="KW-0963">Cytoplasm</keyword>
<dbReference type="GO" id="GO:0005829">
    <property type="term" value="C:cytosol"/>
    <property type="evidence" value="ECO:0007669"/>
    <property type="project" value="GOC"/>
</dbReference>
<dbReference type="AlphaFoldDB" id="A0A9W9EJ06"/>
<dbReference type="GO" id="GO:0035091">
    <property type="term" value="F:phosphatidylinositol binding"/>
    <property type="evidence" value="ECO:0007669"/>
    <property type="project" value="InterPro"/>
</dbReference>
<keyword evidence="15" id="KW-1185">Reference proteome</keyword>
<feature type="domain" description="PX" evidence="13">
    <location>
        <begin position="236"/>
        <end position="352"/>
    </location>
</feature>
<dbReference type="InterPro" id="IPR037868">
    <property type="entry name" value="PX_Vps5"/>
</dbReference>
<dbReference type="SMART" id="SM00312">
    <property type="entry name" value="PX"/>
    <property type="match status" value="1"/>
</dbReference>
<dbReference type="PANTHER" id="PTHR10555:SF170">
    <property type="entry name" value="FI18122P1"/>
    <property type="match status" value="1"/>
</dbReference>
<sequence>MGSQHKFECQWGPDVGEYERKKRRKAAPDLGDGIPPLPSELRLNQRPCETSDPILADTLVFAFSNQPATMDLEAGDSPWGDEPSRSTTSPTNPTSDNPESSPVRSAPSTSAAEVRTPGRRGPRGTRKISAQATRLEAVDDAVDPLGPLGEGAVETSATPTDEAPAPPQKETIAERSPPPPSTFPPAFGGTGMLESGNLEEDGAGFRGPPPVQPPADLEGPKRQTQPSMSVEQAAKPIFEISVGDPHKVGDLTSSHIVYQVRTKTTSKGYRQPEFAVSRRYRDFLWLYNSLHNNNPGVVVAPPPEKQAVGRFDTNFVESRRAALERMLNKIAGHPILQHDADLKIFLESEAFNVDVKNKENREPDLGQSKGMLSSFGISVGGGGKFVEHDDWFHDRKIYLDALENQLKALMKSMDTVVMQRKGLAEAAGEFSTSLHALAAVELSPALSSPLEGLSDLQLRIRELYDRQAQQDVLTLGITIDEYIRLIGSVKTAFSQRQKAFHSWHAAESDLQKRKNTQDKLLRQGKTQQDRLNQVNADVADAERKVHQTRLLFEDMGRLMRNELQRFEKEKVEDFKSGVETFLESAVEAQKELIELWETFLVQLDAGEDGVPYYVPPPEGESGETGVHDPAASTAETAPVAEDNA</sequence>
<evidence type="ECO:0000256" key="10">
    <source>
        <dbReference type="ARBA" id="ARBA00023136"/>
    </source>
</evidence>
<reference evidence="14" key="2">
    <citation type="journal article" date="2023" name="IMA Fungus">
        <title>Comparative genomic study of the Penicillium genus elucidates a diverse pangenome and 15 lateral gene transfer events.</title>
        <authorList>
            <person name="Petersen C."/>
            <person name="Sorensen T."/>
            <person name="Nielsen M.R."/>
            <person name="Sondergaard T.E."/>
            <person name="Sorensen J.L."/>
            <person name="Fitzpatrick D.A."/>
            <person name="Frisvad J.C."/>
            <person name="Nielsen K.L."/>
        </authorList>
    </citation>
    <scope>NUCLEOTIDE SEQUENCE</scope>
    <source>
        <strain evidence="14">IBT 30761</strain>
    </source>
</reference>
<keyword evidence="5" id="KW-0813">Transport</keyword>
<evidence type="ECO:0000313" key="15">
    <source>
        <dbReference type="Proteomes" id="UP001149074"/>
    </source>
</evidence>
<keyword evidence="7" id="KW-0597">Phosphoprotein</keyword>
<dbReference type="InterPro" id="IPR001683">
    <property type="entry name" value="PX_dom"/>
</dbReference>
<dbReference type="OrthoDB" id="271164at2759"/>
<evidence type="ECO:0000256" key="12">
    <source>
        <dbReference type="SAM" id="MobiDB-lite"/>
    </source>
</evidence>
<dbReference type="CDD" id="cd06861">
    <property type="entry name" value="PX_Vps5p"/>
    <property type="match status" value="1"/>
</dbReference>
<evidence type="ECO:0000256" key="7">
    <source>
        <dbReference type="ARBA" id="ARBA00022553"/>
    </source>
</evidence>
<dbReference type="Gene3D" id="3.30.1520.10">
    <property type="entry name" value="Phox-like domain"/>
    <property type="match status" value="1"/>
</dbReference>
<dbReference type="RefSeq" id="XP_056469250.1">
    <property type="nucleotide sequence ID" value="XM_056624262.1"/>
</dbReference>
<dbReference type="PROSITE" id="PS50195">
    <property type="entry name" value="PX"/>
    <property type="match status" value="1"/>
</dbReference>
<dbReference type="GO" id="GO:0030904">
    <property type="term" value="C:retromer complex"/>
    <property type="evidence" value="ECO:0007669"/>
    <property type="project" value="UniProtKB-ARBA"/>
</dbReference>
<evidence type="ECO:0000256" key="5">
    <source>
        <dbReference type="ARBA" id="ARBA00022448"/>
    </source>
</evidence>
<feature type="region of interest" description="Disordered" evidence="12">
    <location>
        <begin position="611"/>
        <end position="644"/>
    </location>
</feature>
<feature type="compositionally biased region" description="Low complexity" evidence="12">
    <location>
        <begin position="85"/>
        <end position="102"/>
    </location>
</feature>
<comment type="caution">
    <text evidence="14">The sequence shown here is derived from an EMBL/GenBank/DDBJ whole genome shotgun (WGS) entry which is preliminary data.</text>
</comment>
<gene>
    <name evidence="14" type="ORF">N7532_011771</name>
</gene>
<dbReference type="FunFam" id="1.20.1270.60:FF:000022">
    <property type="entry name" value="Sorting nexin 3 protein"/>
    <property type="match status" value="1"/>
</dbReference>
<dbReference type="Pfam" id="PF00787">
    <property type="entry name" value="PX"/>
    <property type="match status" value="1"/>
</dbReference>
<dbReference type="CDD" id="cd07627">
    <property type="entry name" value="BAR_Vps5p"/>
    <property type="match status" value="1"/>
</dbReference>
<feature type="coiled-coil region" evidence="11">
    <location>
        <begin position="524"/>
        <end position="551"/>
    </location>
</feature>
<evidence type="ECO:0000256" key="4">
    <source>
        <dbReference type="ARBA" id="ARBA00010883"/>
    </source>
</evidence>
<evidence type="ECO:0000256" key="2">
    <source>
        <dbReference type="ARBA" id="ARBA00004496"/>
    </source>
</evidence>
<dbReference type="Proteomes" id="UP001149074">
    <property type="component" value="Unassembled WGS sequence"/>
</dbReference>
<dbReference type="InterPro" id="IPR035803">
    <property type="entry name" value="BAR_Vps5"/>
</dbReference>
<dbReference type="Pfam" id="PF09325">
    <property type="entry name" value="Vps5"/>
    <property type="match status" value="1"/>
</dbReference>
<dbReference type="GO" id="GO:0045053">
    <property type="term" value="P:protein retention in Golgi apparatus"/>
    <property type="evidence" value="ECO:0007669"/>
    <property type="project" value="TreeGrafter"/>
</dbReference>
<dbReference type="Gene3D" id="1.20.1270.60">
    <property type="entry name" value="Arfaptin homology (AH) domain/BAR domain"/>
    <property type="match status" value="1"/>
</dbReference>
<proteinExistence type="inferred from homology"/>
<reference evidence="14" key="1">
    <citation type="submission" date="2022-11" db="EMBL/GenBank/DDBJ databases">
        <authorList>
            <person name="Petersen C."/>
        </authorList>
    </citation>
    <scope>NUCLEOTIDE SEQUENCE</scope>
    <source>
        <strain evidence="14">IBT 30761</strain>
    </source>
</reference>
<keyword evidence="11" id="KW-0175">Coiled coil</keyword>
<dbReference type="FunFam" id="3.30.1520.10:FF:000013">
    <property type="entry name" value="Putative Sorting nexin 3"/>
    <property type="match status" value="1"/>
</dbReference>
<organism evidence="14 15">
    <name type="scientific">Penicillium argentinense</name>
    <dbReference type="NCBI Taxonomy" id="1131581"/>
    <lineage>
        <taxon>Eukaryota</taxon>
        <taxon>Fungi</taxon>
        <taxon>Dikarya</taxon>
        <taxon>Ascomycota</taxon>
        <taxon>Pezizomycotina</taxon>
        <taxon>Eurotiomycetes</taxon>
        <taxon>Eurotiomycetidae</taxon>
        <taxon>Eurotiales</taxon>
        <taxon>Aspergillaceae</taxon>
        <taxon>Penicillium</taxon>
    </lineage>
</organism>
<feature type="compositionally biased region" description="Basic residues" evidence="12">
    <location>
        <begin position="117"/>
        <end position="126"/>
    </location>
</feature>
<evidence type="ECO:0000259" key="13">
    <source>
        <dbReference type="PROSITE" id="PS50195"/>
    </source>
</evidence>
<name>A0A9W9EJ06_9EURO</name>